<proteinExistence type="inferred from homology"/>
<accession>A0A371PD22</accession>
<evidence type="ECO:0000313" key="7">
    <source>
        <dbReference type="Proteomes" id="UP000265581"/>
    </source>
</evidence>
<dbReference type="InterPro" id="IPR015590">
    <property type="entry name" value="Aldehyde_DH_dom"/>
</dbReference>
<sequence length="493" mass="52281">MTVTQTPVDAHAPIEHTQLLIGGEFVDALDGKVFDTVNPSTGEVITQVAEGSAADVDRAVAAAREAFERGPWSRMKPNERAACLWRLGDLLLEDAAEIGRIETLDQGKPYSFATGGDVPSAAGLFHYMSGFATKLEGSTIPISAPGNFHTYTRREALGVVGLIVPWNFPLTISAWKLAPALAAGNTVVLKPAEATPLSALRLGRLALEAGFPPGVFNVVNGYGSTVGQRLAEHPDVDKVSFTGSTATGRRILDAAKGNLKRVTLELGGKSANIIFPDADIEAAIAGSSAGIFFNAGQACAAASRLYVHDDVYDEVIAGMAEKARQIKVGDGFDPTSEIGPVASREHFERVSGYLDVGKNEGEVVTGGARIGDRGYFIEPTIFAGATQDSRIIKEEIFGPVVVASRFSDTDEVVAMANDTRYGLASGVWTQNVATAHQMAARIQAGTVWVNSYGVFDPSMPFGGMKESGWGREMGHDVMHDYTDVKTVCVNIDG</sequence>
<dbReference type="PANTHER" id="PTHR11699">
    <property type="entry name" value="ALDEHYDE DEHYDROGENASE-RELATED"/>
    <property type="match status" value="1"/>
</dbReference>
<protein>
    <submittedName>
        <fullName evidence="6">Aldehyde dehydrogenase family protein</fullName>
    </submittedName>
</protein>
<dbReference type="Pfam" id="PF00171">
    <property type="entry name" value="Aldedh"/>
    <property type="match status" value="1"/>
</dbReference>
<evidence type="ECO:0000256" key="4">
    <source>
        <dbReference type="RuleBase" id="RU003345"/>
    </source>
</evidence>
<evidence type="ECO:0000256" key="3">
    <source>
        <dbReference type="PROSITE-ProRule" id="PRU10007"/>
    </source>
</evidence>
<evidence type="ECO:0000259" key="5">
    <source>
        <dbReference type="Pfam" id="PF00171"/>
    </source>
</evidence>
<dbReference type="GO" id="GO:0016620">
    <property type="term" value="F:oxidoreductase activity, acting on the aldehyde or oxo group of donors, NAD or NADP as acceptor"/>
    <property type="evidence" value="ECO:0007669"/>
    <property type="project" value="InterPro"/>
</dbReference>
<evidence type="ECO:0000256" key="1">
    <source>
        <dbReference type="ARBA" id="ARBA00009986"/>
    </source>
</evidence>
<dbReference type="InterPro" id="IPR029510">
    <property type="entry name" value="Ald_DH_CS_GLU"/>
</dbReference>
<reference evidence="6 7" key="1">
    <citation type="submission" date="2018-08" db="EMBL/GenBank/DDBJ databases">
        <title>Aeromicrobium sp. M2KJ-4, whole genome shotgun sequence.</title>
        <authorList>
            <person name="Tuo L."/>
        </authorList>
    </citation>
    <scope>NUCLEOTIDE SEQUENCE [LARGE SCALE GENOMIC DNA]</scope>
    <source>
        <strain evidence="6 7">M2KJ-4</strain>
    </source>
</reference>
<dbReference type="EMBL" id="QUBR01000001">
    <property type="protein sequence ID" value="REK73280.1"/>
    <property type="molecule type" value="Genomic_DNA"/>
</dbReference>
<organism evidence="6 7">
    <name type="scientific">Aeromicrobium endophyticum</name>
    <dbReference type="NCBI Taxonomy" id="2292704"/>
    <lineage>
        <taxon>Bacteria</taxon>
        <taxon>Bacillati</taxon>
        <taxon>Actinomycetota</taxon>
        <taxon>Actinomycetes</taxon>
        <taxon>Propionibacteriales</taxon>
        <taxon>Nocardioidaceae</taxon>
        <taxon>Aeromicrobium</taxon>
    </lineage>
</organism>
<dbReference type="OrthoDB" id="6882680at2"/>
<name>A0A371PD22_9ACTN</name>
<dbReference type="FunFam" id="3.40.605.10:FF:000007">
    <property type="entry name" value="NAD/NADP-dependent betaine aldehyde dehydrogenase"/>
    <property type="match status" value="1"/>
</dbReference>
<dbReference type="InterPro" id="IPR016162">
    <property type="entry name" value="Ald_DH_N"/>
</dbReference>
<dbReference type="Gene3D" id="3.40.605.10">
    <property type="entry name" value="Aldehyde Dehydrogenase, Chain A, domain 1"/>
    <property type="match status" value="1"/>
</dbReference>
<dbReference type="PROSITE" id="PS00070">
    <property type="entry name" value="ALDEHYDE_DEHYDR_CYS"/>
    <property type="match status" value="1"/>
</dbReference>
<evidence type="ECO:0000256" key="2">
    <source>
        <dbReference type="ARBA" id="ARBA00023002"/>
    </source>
</evidence>
<evidence type="ECO:0000313" key="6">
    <source>
        <dbReference type="EMBL" id="REK73280.1"/>
    </source>
</evidence>
<dbReference type="SUPFAM" id="SSF53720">
    <property type="entry name" value="ALDH-like"/>
    <property type="match status" value="1"/>
</dbReference>
<dbReference type="RefSeq" id="WP_119703393.1">
    <property type="nucleotide sequence ID" value="NZ_JBHSOI010000001.1"/>
</dbReference>
<gene>
    <name evidence="6" type="ORF">DX116_06870</name>
</gene>
<dbReference type="Gene3D" id="3.40.309.10">
    <property type="entry name" value="Aldehyde Dehydrogenase, Chain A, domain 2"/>
    <property type="match status" value="1"/>
</dbReference>
<comment type="caution">
    <text evidence="6">The sequence shown here is derived from an EMBL/GenBank/DDBJ whole genome shotgun (WGS) entry which is preliminary data.</text>
</comment>
<keyword evidence="2 4" id="KW-0560">Oxidoreductase</keyword>
<dbReference type="PROSITE" id="PS00687">
    <property type="entry name" value="ALDEHYDE_DEHYDR_GLU"/>
    <property type="match status" value="1"/>
</dbReference>
<feature type="domain" description="Aldehyde dehydrogenase" evidence="5">
    <location>
        <begin position="29"/>
        <end position="487"/>
    </location>
</feature>
<comment type="similarity">
    <text evidence="1 4">Belongs to the aldehyde dehydrogenase family.</text>
</comment>
<keyword evidence="7" id="KW-1185">Reference proteome</keyword>
<dbReference type="InterPro" id="IPR016161">
    <property type="entry name" value="Ald_DH/histidinol_DH"/>
</dbReference>
<feature type="active site" evidence="3">
    <location>
        <position position="265"/>
    </location>
</feature>
<dbReference type="FunFam" id="3.40.309.10:FF:000012">
    <property type="entry name" value="Betaine aldehyde dehydrogenase"/>
    <property type="match status" value="1"/>
</dbReference>
<dbReference type="Proteomes" id="UP000265581">
    <property type="component" value="Unassembled WGS sequence"/>
</dbReference>
<dbReference type="InterPro" id="IPR016163">
    <property type="entry name" value="Ald_DH_C"/>
</dbReference>
<dbReference type="InterPro" id="IPR016160">
    <property type="entry name" value="Ald_DH_CS_CYS"/>
</dbReference>
<dbReference type="AlphaFoldDB" id="A0A371PD22"/>